<dbReference type="RefSeq" id="WP_227717481.1">
    <property type="nucleotide sequence ID" value="NZ_CP007536.1"/>
</dbReference>
<dbReference type="AlphaFoldDB" id="A0A060HIU9"/>
<name>A0A060HIU9_9ARCH</name>
<keyword evidence="1" id="KW-0862">Zinc</keyword>
<evidence type="ECO:0000259" key="2">
    <source>
        <dbReference type="PROSITE" id="PS50966"/>
    </source>
</evidence>
<dbReference type="PANTHER" id="PTHR35528">
    <property type="entry name" value="BLL1675 PROTEIN"/>
    <property type="match status" value="1"/>
</dbReference>
<accession>A0A060HIU9</accession>
<dbReference type="InterPro" id="IPR001584">
    <property type="entry name" value="Integrase_cat-core"/>
</dbReference>
<feature type="domain" description="SWIM-type" evidence="2">
    <location>
        <begin position="44"/>
        <end position="78"/>
    </location>
</feature>
<dbReference type="Proteomes" id="UP000027093">
    <property type="component" value="Chromosome"/>
</dbReference>
<dbReference type="InterPro" id="IPR007527">
    <property type="entry name" value="Znf_SWIM"/>
</dbReference>
<reference evidence="4 5" key="1">
    <citation type="journal article" date="2014" name="Int. J. Syst. Evol. Microbiol.">
        <title>Nitrososphaera viennensis gen. nov., sp. nov., an aerobic and mesophilic, ammonia-oxidizing archaeon from soil and a member of the archaeal phylum Thaumarchaeota.</title>
        <authorList>
            <person name="Stieglmeier M."/>
            <person name="Klingl A."/>
            <person name="Alves R.J."/>
            <person name="Rittmann S.K."/>
            <person name="Melcher M."/>
            <person name="Leisch N."/>
            <person name="Schleper C."/>
        </authorList>
    </citation>
    <scope>NUCLEOTIDE SEQUENCE [LARGE SCALE GENOMIC DNA]</scope>
    <source>
        <strain evidence="4">EN76</strain>
    </source>
</reference>
<dbReference type="GeneID" id="74946287"/>
<dbReference type="PROSITE" id="PS50994">
    <property type="entry name" value="INTEGRASE"/>
    <property type="match status" value="1"/>
</dbReference>
<feature type="domain" description="Integrase catalytic" evidence="3">
    <location>
        <begin position="195"/>
        <end position="359"/>
    </location>
</feature>
<evidence type="ECO:0000313" key="4">
    <source>
        <dbReference type="EMBL" id="AIC15250.1"/>
    </source>
</evidence>
<sequence>MTPEQPFQLTREEKAQKIVHTKGAVSRIDEHTYSVKSQSGNGAYVIVATESGWKCACRDHYYRGAKCKHIWAVEYSIELRKEVQASVKVIAPISSLNCRFCNSQNIVRDGVRHNKYGDIQKYNCKDCKRYFTINVGFEGMRAPPQVITGAMQLYFSGESLRNVQRFIKLQGYKASHMAIYRWIKKYVGLMEKYLEKITPNVSDTWRTDELYLKIKGNTKYLYALMDDETRFWIAQQVADTKYTQDVRPLFNEGREIAGKKPMTLISDGAPNFHNAYMREYFTHAVPRTKHIQHIHLKGDKNNNKMERMNGEIRDREKVMRGLKKMDTPVLAGYQIYHNYFREHESLGNHTPAEIAGIKVEGENKWITMIQNAAKQADN</sequence>
<protein>
    <submittedName>
        <fullName evidence="4">Putative integrase family protein</fullName>
    </submittedName>
</protein>
<dbReference type="InterPro" id="IPR052183">
    <property type="entry name" value="IS_Transposase"/>
</dbReference>
<keyword evidence="5" id="KW-1185">Reference proteome</keyword>
<evidence type="ECO:0000256" key="1">
    <source>
        <dbReference type="PROSITE-ProRule" id="PRU00325"/>
    </source>
</evidence>
<gene>
    <name evidence="4" type="ORF">NVIE_010240</name>
</gene>
<dbReference type="Pfam" id="PF13610">
    <property type="entry name" value="DDE_Tnp_IS240"/>
    <property type="match status" value="1"/>
</dbReference>
<keyword evidence="1" id="KW-0479">Metal-binding</keyword>
<dbReference type="GO" id="GO:0003676">
    <property type="term" value="F:nucleic acid binding"/>
    <property type="evidence" value="ECO:0007669"/>
    <property type="project" value="InterPro"/>
</dbReference>
<dbReference type="InterPro" id="IPR032874">
    <property type="entry name" value="DDE_dom"/>
</dbReference>
<dbReference type="STRING" id="926571.NVIE_010240"/>
<evidence type="ECO:0000259" key="3">
    <source>
        <dbReference type="PROSITE" id="PS50994"/>
    </source>
</evidence>
<dbReference type="HOGENOM" id="CLU_043491_0_0_2"/>
<evidence type="ECO:0000313" key="5">
    <source>
        <dbReference type="Proteomes" id="UP000027093"/>
    </source>
</evidence>
<organism evidence="4 5">
    <name type="scientific">Nitrososphaera viennensis EN76</name>
    <dbReference type="NCBI Taxonomy" id="926571"/>
    <lineage>
        <taxon>Archaea</taxon>
        <taxon>Nitrososphaerota</taxon>
        <taxon>Nitrososphaeria</taxon>
        <taxon>Nitrososphaerales</taxon>
        <taxon>Nitrososphaeraceae</taxon>
        <taxon>Nitrososphaera</taxon>
    </lineage>
</organism>
<dbReference type="InterPro" id="IPR012337">
    <property type="entry name" value="RNaseH-like_sf"/>
</dbReference>
<dbReference type="KEGG" id="nvn:NVIE_010240"/>
<dbReference type="SUPFAM" id="SSF53098">
    <property type="entry name" value="Ribonuclease H-like"/>
    <property type="match status" value="1"/>
</dbReference>
<dbReference type="EMBL" id="CP007536">
    <property type="protein sequence ID" value="AIC15250.1"/>
    <property type="molecule type" value="Genomic_DNA"/>
</dbReference>
<dbReference type="InterPro" id="IPR036397">
    <property type="entry name" value="RNaseH_sf"/>
</dbReference>
<dbReference type="GO" id="GO:0008270">
    <property type="term" value="F:zinc ion binding"/>
    <property type="evidence" value="ECO:0007669"/>
    <property type="project" value="UniProtKB-KW"/>
</dbReference>
<proteinExistence type="predicted"/>
<dbReference type="PROSITE" id="PS50966">
    <property type="entry name" value="ZF_SWIM"/>
    <property type="match status" value="1"/>
</dbReference>
<keyword evidence="1" id="KW-0863">Zinc-finger</keyword>
<dbReference type="GO" id="GO:0015074">
    <property type="term" value="P:DNA integration"/>
    <property type="evidence" value="ECO:0007669"/>
    <property type="project" value="InterPro"/>
</dbReference>
<dbReference type="PANTHER" id="PTHR35528:SF3">
    <property type="entry name" value="BLL1675 PROTEIN"/>
    <property type="match status" value="1"/>
</dbReference>
<dbReference type="Gene3D" id="3.30.420.10">
    <property type="entry name" value="Ribonuclease H-like superfamily/Ribonuclease H"/>
    <property type="match status" value="1"/>
</dbReference>